<dbReference type="STRING" id="1123243.SAMN02745190_01846"/>
<dbReference type="RefSeq" id="WP_072935934.1">
    <property type="nucleotide sequence ID" value="NZ_FQUG01000007.1"/>
</dbReference>
<dbReference type="Gene3D" id="2.30.110.10">
    <property type="entry name" value="Electron Transport, Fmn-binding Protein, Chain A"/>
    <property type="match status" value="1"/>
</dbReference>
<reference evidence="1 2" key="1">
    <citation type="submission" date="2016-11" db="EMBL/GenBank/DDBJ databases">
        <authorList>
            <person name="Jaros S."/>
            <person name="Januszkiewicz K."/>
            <person name="Wedrychowicz H."/>
        </authorList>
    </citation>
    <scope>NUCLEOTIDE SEQUENCE [LARGE SCALE GENOMIC DNA]</scope>
    <source>
        <strain evidence="1 2">DSM 10502</strain>
    </source>
</reference>
<evidence type="ECO:0000313" key="1">
    <source>
        <dbReference type="EMBL" id="SHF10548.1"/>
    </source>
</evidence>
<dbReference type="InterPro" id="IPR012349">
    <property type="entry name" value="Split_barrel_FMN-bd"/>
</dbReference>
<evidence type="ECO:0008006" key="3">
    <source>
        <dbReference type="Google" id="ProtNLM"/>
    </source>
</evidence>
<sequence length="165" mass="18778">MFREMRRKNQQLPQEECDRILQVATSGVLAVDGDDDYPYAVPLSFAYDDGRLYFHVAKNGHKLDALRRNPKASFCIIEQDKVVPEKFTTYFRSVIAFGFVSIIDDDAEKRHGLDLLADKYSPGESAESREKEISSLSNALYVLVMDIEHMTGKEAKELAAVRKQK</sequence>
<dbReference type="PANTHER" id="PTHR34071:SF2">
    <property type="entry name" value="FLAVIN-NUCLEOTIDE-BINDING PROTEIN"/>
    <property type="match status" value="1"/>
</dbReference>
<gene>
    <name evidence="1" type="ORF">SAMN02745190_01846</name>
</gene>
<dbReference type="Pfam" id="PF12900">
    <property type="entry name" value="Pyridox_ox_2"/>
    <property type="match status" value="1"/>
</dbReference>
<dbReference type="OrthoDB" id="9794935at2"/>
<dbReference type="PANTHER" id="PTHR34071">
    <property type="entry name" value="5-NITROIMIDAZOLE ANTIBIOTICS RESISTANCE PROTEIN, NIMA-FAMILY-RELATED PROTEIN-RELATED"/>
    <property type="match status" value="1"/>
</dbReference>
<dbReference type="AlphaFoldDB" id="A0A1M4YXY1"/>
<protein>
    <recommendedName>
        <fullName evidence="3">Nitroimidazol reductase NimA, pyridoxamine 5'-phosphate oxidase superfamily</fullName>
    </recommendedName>
</protein>
<dbReference type="SUPFAM" id="SSF50475">
    <property type="entry name" value="FMN-binding split barrel"/>
    <property type="match status" value="1"/>
</dbReference>
<accession>A0A1M4YXY1</accession>
<dbReference type="Proteomes" id="UP000184404">
    <property type="component" value="Unassembled WGS sequence"/>
</dbReference>
<dbReference type="EMBL" id="FQUG01000007">
    <property type="protein sequence ID" value="SHF10548.1"/>
    <property type="molecule type" value="Genomic_DNA"/>
</dbReference>
<name>A0A1M4YXY1_9FIRM</name>
<evidence type="ECO:0000313" key="2">
    <source>
        <dbReference type="Proteomes" id="UP000184404"/>
    </source>
</evidence>
<keyword evidence="2" id="KW-1185">Reference proteome</keyword>
<dbReference type="InterPro" id="IPR024747">
    <property type="entry name" value="Pyridox_Oxase-rel"/>
</dbReference>
<proteinExistence type="predicted"/>
<organism evidence="1 2">
    <name type="scientific">Schwartzia succinivorans DSM 10502</name>
    <dbReference type="NCBI Taxonomy" id="1123243"/>
    <lineage>
        <taxon>Bacteria</taxon>
        <taxon>Bacillati</taxon>
        <taxon>Bacillota</taxon>
        <taxon>Negativicutes</taxon>
        <taxon>Selenomonadales</taxon>
        <taxon>Selenomonadaceae</taxon>
        <taxon>Schwartzia</taxon>
    </lineage>
</organism>